<dbReference type="WBParaSite" id="nRc.2.0.1.t00116-RA">
    <property type="protein sequence ID" value="nRc.2.0.1.t00116-RA"/>
    <property type="gene ID" value="nRc.2.0.1.g00116"/>
</dbReference>
<reference evidence="2" key="1">
    <citation type="submission" date="2022-11" db="UniProtKB">
        <authorList>
            <consortium name="WormBaseParasite"/>
        </authorList>
    </citation>
    <scope>IDENTIFICATION</scope>
</reference>
<name>A0A915HET9_ROMCU</name>
<keyword evidence="1" id="KW-1185">Reference proteome</keyword>
<accession>A0A915HET9</accession>
<proteinExistence type="predicted"/>
<organism evidence="1 2">
    <name type="scientific">Romanomermis culicivorax</name>
    <name type="common">Nematode worm</name>
    <dbReference type="NCBI Taxonomy" id="13658"/>
    <lineage>
        <taxon>Eukaryota</taxon>
        <taxon>Metazoa</taxon>
        <taxon>Ecdysozoa</taxon>
        <taxon>Nematoda</taxon>
        <taxon>Enoplea</taxon>
        <taxon>Dorylaimia</taxon>
        <taxon>Mermithida</taxon>
        <taxon>Mermithoidea</taxon>
        <taxon>Mermithidae</taxon>
        <taxon>Romanomermis</taxon>
    </lineage>
</organism>
<evidence type="ECO:0000313" key="1">
    <source>
        <dbReference type="Proteomes" id="UP000887565"/>
    </source>
</evidence>
<protein>
    <submittedName>
        <fullName evidence="2">Uncharacterized protein</fullName>
    </submittedName>
</protein>
<evidence type="ECO:0000313" key="2">
    <source>
        <dbReference type="WBParaSite" id="nRc.2.0.1.t00116-RA"/>
    </source>
</evidence>
<sequence>MGPAARKPFPQSV</sequence>
<dbReference type="Proteomes" id="UP000887565">
    <property type="component" value="Unplaced"/>
</dbReference>